<keyword evidence="13" id="KW-1185">Reference proteome</keyword>
<dbReference type="GO" id="GO:0071555">
    <property type="term" value="P:cell wall organization"/>
    <property type="evidence" value="ECO:0007669"/>
    <property type="project" value="UniProtKB-KW"/>
</dbReference>
<evidence type="ECO:0000256" key="8">
    <source>
        <dbReference type="ARBA" id="ARBA00023316"/>
    </source>
</evidence>
<evidence type="ECO:0000256" key="4">
    <source>
        <dbReference type="ARBA" id="ARBA00022737"/>
    </source>
</evidence>
<evidence type="ECO:0000256" key="1">
    <source>
        <dbReference type="ARBA" id="ARBA00008834"/>
    </source>
</evidence>
<evidence type="ECO:0000256" key="11">
    <source>
        <dbReference type="SAM" id="SignalP"/>
    </source>
</evidence>
<dbReference type="EMBL" id="SSOP01000205">
    <property type="protein sequence ID" value="KAB5590037.1"/>
    <property type="molecule type" value="Genomic_DNA"/>
</dbReference>
<dbReference type="PANTHER" id="PTHR31884">
    <property type="entry name" value="POLYGALACTURONASE"/>
    <property type="match status" value="1"/>
</dbReference>
<dbReference type="Gene3D" id="2.160.20.10">
    <property type="entry name" value="Single-stranded right-handed beta-helix, Pectin lyase-like"/>
    <property type="match status" value="1"/>
</dbReference>
<keyword evidence="7 10" id="KW-0326">Glycosidase</keyword>
<evidence type="ECO:0000256" key="10">
    <source>
        <dbReference type="RuleBase" id="RU361169"/>
    </source>
</evidence>
<dbReference type="GO" id="GO:0005576">
    <property type="term" value="C:extracellular region"/>
    <property type="evidence" value="ECO:0007669"/>
    <property type="project" value="TreeGrafter"/>
</dbReference>
<comment type="similarity">
    <text evidence="1 10">Belongs to the glycosyl hydrolase 28 family.</text>
</comment>
<keyword evidence="3 11" id="KW-0732">Signal</keyword>
<organism evidence="12 13">
    <name type="scientific">Ceratobasidium theobromae</name>
    <dbReference type="NCBI Taxonomy" id="1582974"/>
    <lineage>
        <taxon>Eukaryota</taxon>
        <taxon>Fungi</taxon>
        <taxon>Dikarya</taxon>
        <taxon>Basidiomycota</taxon>
        <taxon>Agaricomycotina</taxon>
        <taxon>Agaricomycetes</taxon>
        <taxon>Cantharellales</taxon>
        <taxon>Ceratobasidiaceae</taxon>
        <taxon>Ceratobasidium</taxon>
    </lineage>
</organism>
<sequence length="345" mass="35966">MRLALAVVALPAILSSAAPAKPGNICTGTISSLDDVSGAQKCTNININPFTVPAGKTFTLSLLPGTTVNLLGNIKFVNGHGYTFDGQGPAYWDGLGTNGGVTKPHPMMKITMSGNYTNVKVLNSPAHMYSVGNRAPLVMSKLVIDDSAGDAPNSKSDGKPAGHNTDGFDVSANDLVIEDSIIYNQDDCIAINKGSNIIFRRNTCINGHAISIGSISSNAQVNNVQIQNNKVVNNVHALRIKTKSDAANASVRNIVFSGNTATGIQKFGVLVDQSYPSTLGTPGNNVEISGIFFKNNTISVAPNAQRVAVNCGAGCTGIWNLSGLKVLGGKSGKVLNYKNINAGSY</sequence>
<evidence type="ECO:0000256" key="7">
    <source>
        <dbReference type="ARBA" id="ARBA00023295"/>
    </source>
</evidence>
<dbReference type="AlphaFoldDB" id="A0A5N5QFE9"/>
<protein>
    <recommendedName>
        <fullName evidence="2">endo-polygalacturonase</fullName>
        <ecNumber evidence="2">3.2.1.15</ecNumber>
    </recommendedName>
</protein>
<dbReference type="SUPFAM" id="SSF51126">
    <property type="entry name" value="Pectin lyase-like"/>
    <property type="match status" value="1"/>
</dbReference>
<dbReference type="InterPro" id="IPR012334">
    <property type="entry name" value="Pectin_lyas_fold"/>
</dbReference>
<reference evidence="12 13" key="1">
    <citation type="journal article" date="2019" name="Fungal Biol. Biotechnol.">
        <title>Draft genome sequence of fastidious pathogen Ceratobasidium theobromae, which causes vascular-streak dieback in Theobroma cacao.</title>
        <authorList>
            <person name="Ali S.S."/>
            <person name="Asman A."/>
            <person name="Shao J."/>
            <person name="Firmansyah A.P."/>
            <person name="Susilo A.W."/>
            <person name="Rosmana A."/>
            <person name="McMahon P."/>
            <person name="Junaid M."/>
            <person name="Guest D."/>
            <person name="Kheng T.Y."/>
            <person name="Meinhardt L.W."/>
            <person name="Bailey B.A."/>
        </authorList>
    </citation>
    <scope>NUCLEOTIDE SEQUENCE [LARGE SCALE GENOMIC DNA]</scope>
    <source>
        <strain evidence="12 13">CT2</strain>
    </source>
</reference>
<evidence type="ECO:0000313" key="13">
    <source>
        <dbReference type="Proteomes" id="UP000383932"/>
    </source>
</evidence>
<name>A0A5N5QFE9_9AGAM</name>
<comment type="catalytic activity">
    <reaction evidence="9">
        <text>(1,4-alpha-D-galacturonosyl)n+m + H2O = (1,4-alpha-D-galacturonosyl)n + (1,4-alpha-D-galacturonosyl)m.</text>
        <dbReference type="EC" id="3.2.1.15"/>
    </reaction>
</comment>
<dbReference type="InterPro" id="IPR011050">
    <property type="entry name" value="Pectin_lyase_fold/virulence"/>
</dbReference>
<dbReference type="SMART" id="SM00710">
    <property type="entry name" value="PbH1"/>
    <property type="match status" value="4"/>
</dbReference>
<evidence type="ECO:0000256" key="2">
    <source>
        <dbReference type="ARBA" id="ARBA00012736"/>
    </source>
</evidence>
<accession>A0A5N5QFE9</accession>
<keyword evidence="6" id="KW-1015">Disulfide bond</keyword>
<evidence type="ECO:0000256" key="9">
    <source>
        <dbReference type="ARBA" id="ARBA00034074"/>
    </source>
</evidence>
<evidence type="ECO:0000256" key="6">
    <source>
        <dbReference type="ARBA" id="ARBA00023157"/>
    </source>
</evidence>
<feature type="chain" id="PRO_5024424481" description="endo-polygalacturonase" evidence="11">
    <location>
        <begin position="20"/>
        <end position="345"/>
    </location>
</feature>
<dbReference type="PANTHER" id="PTHR31884:SF1">
    <property type="entry name" value="POLYGALACTURONASE"/>
    <property type="match status" value="1"/>
</dbReference>
<dbReference type="InterPro" id="IPR000743">
    <property type="entry name" value="Glyco_hydro_28"/>
</dbReference>
<dbReference type="InterPro" id="IPR050434">
    <property type="entry name" value="Glycosyl_hydrlase_28"/>
</dbReference>
<dbReference type="GO" id="GO:0045490">
    <property type="term" value="P:pectin catabolic process"/>
    <property type="evidence" value="ECO:0007669"/>
    <property type="project" value="TreeGrafter"/>
</dbReference>
<dbReference type="OrthoDB" id="1546079at2759"/>
<evidence type="ECO:0000256" key="3">
    <source>
        <dbReference type="ARBA" id="ARBA00022729"/>
    </source>
</evidence>
<dbReference type="Proteomes" id="UP000383932">
    <property type="component" value="Unassembled WGS sequence"/>
</dbReference>
<dbReference type="EC" id="3.2.1.15" evidence="2"/>
<feature type="signal peptide" evidence="11">
    <location>
        <begin position="1"/>
        <end position="19"/>
    </location>
</feature>
<dbReference type="Pfam" id="PF00295">
    <property type="entry name" value="Glyco_hydro_28"/>
    <property type="match status" value="1"/>
</dbReference>
<dbReference type="GO" id="GO:0004650">
    <property type="term" value="F:polygalacturonase activity"/>
    <property type="evidence" value="ECO:0007669"/>
    <property type="project" value="UniProtKB-EC"/>
</dbReference>
<keyword evidence="5 10" id="KW-0378">Hydrolase</keyword>
<evidence type="ECO:0000256" key="5">
    <source>
        <dbReference type="ARBA" id="ARBA00022801"/>
    </source>
</evidence>
<comment type="caution">
    <text evidence="12">The sequence shown here is derived from an EMBL/GenBank/DDBJ whole genome shotgun (WGS) entry which is preliminary data.</text>
</comment>
<keyword evidence="4" id="KW-0677">Repeat</keyword>
<dbReference type="InterPro" id="IPR006626">
    <property type="entry name" value="PbH1"/>
</dbReference>
<evidence type="ECO:0000313" key="12">
    <source>
        <dbReference type="EMBL" id="KAB5590037.1"/>
    </source>
</evidence>
<gene>
    <name evidence="12" type="ORF">CTheo_6532</name>
</gene>
<keyword evidence="8" id="KW-0961">Cell wall biogenesis/degradation</keyword>
<proteinExistence type="inferred from homology"/>